<keyword evidence="1" id="KW-0812">Transmembrane</keyword>
<accession>A0A396GCK1</accession>
<name>A0A396GCK1_MEDTR</name>
<evidence type="ECO:0000256" key="1">
    <source>
        <dbReference type="SAM" id="Phobius"/>
    </source>
</evidence>
<protein>
    <recommendedName>
        <fullName evidence="4">Transmembrane protein</fullName>
    </recommendedName>
</protein>
<comment type="caution">
    <text evidence="2">The sequence shown here is derived from an EMBL/GenBank/DDBJ whole genome shotgun (WGS) entry which is preliminary data.</text>
</comment>
<proteinExistence type="predicted"/>
<sequence length="116" mass="13597">MEMFGLDIMDKTVLQKIVLVLVCTFLFWKIIRYMSDLLKVEKEPVTVLVTGAAGMIHLFVFLVEILVNLRKCYVLYYQSHIFVPYYIANKVVFININLKIHRVNCKWRSGLTATIH</sequence>
<evidence type="ECO:0000313" key="3">
    <source>
        <dbReference type="Proteomes" id="UP000265566"/>
    </source>
</evidence>
<dbReference type="Proteomes" id="UP000265566">
    <property type="component" value="Chromosome 8"/>
</dbReference>
<evidence type="ECO:0000313" key="2">
    <source>
        <dbReference type="EMBL" id="RHN38573.1"/>
    </source>
</evidence>
<feature type="transmembrane region" description="Helical" evidence="1">
    <location>
        <begin position="12"/>
        <end position="31"/>
    </location>
</feature>
<reference evidence="3" key="1">
    <citation type="journal article" date="2018" name="Nat. Plants">
        <title>Whole-genome landscape of Medicago truncatula symbiotic genes.</title>
        <authorList>
            <person name="Pecrix Y."/>
            <person name="Staton S.E."/>
            <person name="Sallet E."/>
            <person name="Lelandais-Briere C."/>
            <person name="Moreau S."/>
            <person name="Carrere S."/>
            <person name="Blein T."/>
            <person name="Jardinaud M.F."/>
            <person name="Latrasse D."/>
            <person name="Zouine M."/>
            <person name="Zahm M."/>
            <person name="Kreplak J."/>
            <person name="Mayjonade B."/>
            <person name="Satge C."/>
            <person name="Perez M."/>
            <person name="Cauet S."/>
            <person name="Marande W."/>
            <person name="Chantry-Darmon C."/>
            <person name="Lopez-Roques C."/>
            <person name="Bouchez O."/>
            <person name="Berard A."/>
            <person name="Debelle F."/>
            <person name="Munos S."/>
            <person name="Bendahmane A."/>
            <person name="Berges H."/>
            <person name="Niebel A."/>
            <person name="Buitink J."/>
            <person name="Frugier F."/>
            <person name="Benhamed M."/>
            <person name="Crespi M."/>
            <person name="Gouzy J."/>
            <person name="Gamas P."/>
        </authorList>
    </citation>
    <scope>NUCLEOTIDE SEQUENCE [LARGE SCALE GENOMIC DNA]</scope>
    <source>
        <strain evidence="3">cv. Jemalong A17</strain>
    </source>
</reference>
<dbReference type="EMBL" id="PSQE01000008">
    <property type="protein sequence ID" value="RHN38573.1"/>
    <property type="molecule type" value="Genomic_DNA"/>
</dbReference>
<dbReference type="AlphaFoldDB" id="A0A396GCK1"/>
<gene>
    <name evidence="2" type="ORF">MtrunA17_Chr8g0334681</name>
</gene>
<keyword evidence="1" id="KW-0472">Membrane</keyword>
<dbReference type="Gramene" id="rna44528">
    <property type="protein sequence ID" value="RHN38573.1"/>
    <property type="gene ID" value="gene44528"/>
</dbReference>
<evidence type="ECO:0008006" key="4">
    <source>
        <dbReference type="Google" id="ProtNLM"/>
    </source>
</evidence>
<feature type="transmembrane region" description="Helical" evidence="1">
    <location>
        <begin position="46"/>
        <end position="67"/>
    </location>
</feature>
<organism evidence="2 3">
    <name type="scientific">Medicago truncatula</name>
    <name type="common">Barrel medic</name>
    <name type="synonym">Medicago tribuloides</name>
    <dbReference type="NCBI Taxonomy" id="3880"/>
    <lineage>
        <taxon>Eukaryota</taxon>
        <taxon>Viridiplantae</taxon>
        <taxon>Streptophyta</taxon>
        <taxon>Embryophyta</taxon>
        <taxon>Tracheophyta</taxon>
        <taxon>Spermatophyta</taxon>
        <taxon>Magnoliopsida</taxon>
        <taxon>eudicotyledons</taxon>
        <taxon>Gunneridae</taxon>
        <taxon>Pentapetalae</taxon>
        <taxon>rosids</taxon>
        <taxon>fabids</taxon>
        <taxon>Fabales</taxon>
        <taxon>Fabaceae</taxon>
        <taxon>Papilionoideae</taxon>
        <taxon>50 kb inversion clade</taxon>
        <taxon>NPAAA clade</taxon>
        <taxon>Hologalegina</taxon>
        <taxon>IRL clade</taxon>
        <taxon>Trifolieae</taxon>
        <taxon>Medicago</taxon>
    </lineage>
</organism>
<keyword evidence="1" id="KW-1133">Transmembrane helix</keyword>